<reference evidence="1 2" key="1">
    <citation type="submission" date="2020-03" db="EMBL/GenBank/DDBJ databases">
        <title>Vagococcus sp. nov., isolated from beetles.</title>
        <authorList>
            <person name="Hyun D.-W."/>
            <person name="Bae J.-W."/>
        </authorList>
    </citation>
    <scope>NUCLEOTIDE SEQUENCE [LARGE SCALE GENOMIC DNA]</scope>
    <source>
        <strain evidence="1 2">HDW17B</strain>
    </source>
</reference>
<accession>A0A6G8AU61</accession>
<dbReference type="AlphaFoldDB" id="A0A6G8AU61"/>
<keyword evidence="2" id="KW-1185">Reference proteome</keyword>
<dbReference type="EMBL" id="CP049887">
    <property type="protein sequence ID" value="QIL48527.1"/>
    <property type="molecule type" value="Genomic_DNA"/>
</dbReference>
<gene>
    <name evidence="1" type="ORF">G7082_08450</name>
</gene>
<evidence type="ECO:0000313" key="2">
    <source>
        <dbReference type="Proteomes" id="UP000501747"/>
    </source>
</evidence>
<dbReference type="RefSeq" id="WP_166034666.1">
    <property type="nucleotide sequence ID" value="NZ_CP049887.1"/>
</dbReference>
<evidence type="ECO:0000313" key="1">
    <source>
        <dbReference type="EMBL" id="QIL48527.1"/>
    </source>
</evidence>
<dbReference type="KEGG" id="vhy:G7082_08450"/>
<name>A0A6G8AU61_9ENTE</name>
<organism evidence="1 2">
    <name type="scientific">Vagococcus hydrophili</name>
    <dbReference type="NCBI Taxonomy" id="2714947"/>
    <lineage>
        <taxon>Bacteria</taxon>
        <taxon>Bacillati</taxon>
        <taxon>Bacillota</taxon>
        <taxon>Bacilli</taxon>
        <taxon>Lactobacillales</taxon>
        <taxon>Enterococcaceae</taxon>
        <taxon>Vagococcus</taxon>
    </lineage>
</organism>
<dbReference type="Proteomes" id="UP000501747">
    <property type="component" value="Chromosome"/>
</dbReference>
<protein>
    <submittedName>
        <fullName evidence="1">Uncharacterized protein</fullName>
    </submittedName>
</protein>
<sequence>MTGNLFNATFEESTRLVKKEVITEGEMKRGDISSMSFWKRFSAFLLSSFFIE</sequence>
<proteinExistence type="predicted"/>